<dbReference type="AlphaFoldDB" id="A0A6C0CQH6"/>
<proteinExistence type="predicted"/>
<reference evidence="1" key="1">
    <citation type="journal article" date="2020" name="Nature">
        <title>Giant virus diversity and host interactions through global metagenomics.</title>
        <authorList>
            <person name="Schulz F."/>
            <person name="Roux S."/>
            <person name="Paez-Espino D."/>
            <person name="Jungbluth S."/>
            <person name="Walsh D.A."/>
            <person name="Denef V.J."/>
            <person name="McMahon K.D."/>
            <person name="Konstantinidis K.T."/>
            <person name="Eloe-Fadrosh E.A."/>
            <person name="Kyrpides N.C."/>
            <person name="Woyke T."/>
        </authorList>
    </citation>
    <scope>NUCLEOTIDE SEQUENCE</scope>
    <source>
        <strain evidence="1">GVMAG-M-3300021425-30</strain>
    </source>
</reference>
<evidence type="ECO:0000313" key="1">
    <source>
        <dbReference type="EMBL" id="QHT06467.1"/>
    </source>
</evidence>
<organism evidence="1">
    <name type="scientific">viral metagenome</name>
    <dbReference type="NCBI Taxonomy" id="1070528"/>
    <lineage>
        <taxon>unclassified sequences</taxon>
        <taxon>metagenomes</taxon>
        <taxon>organismal metagenomes</taxon>
    </lineage>
</organism>
<accession>A0A6C0CQH6</accession>
<protein>
    <submittedName>
        <fullName evidence="1">Uncharacterized protein</fullName>
    </submittedName>
</protein>
<sequence>MSQILTAFNNHFTEFIEDVRRVFPNDVDIATAANALSKLRKANPRIIIKGFKQYVSQPYKTEIEAGEIEFFIKKDYTKDVGGDSASLILEKIDMLRKPISEMNASEQKKVVKYLQNLTKLADMYN</sequence>
<dbReference type="EMBL" id="MN739469">
    <property type="protein sequence ID" value="QHT06467.1"/>
    <property type="molecule type" value="Genomic_DNA"/>
</dbReference>
<name>A0A6C0CQH6_9ZZZZ</name>